<evidence type="ECO:0000313" key="4">
    <source>
        <dbReference type="EMBL" id="KAL3502224.1"/>
    </source>
</evidence>
<evidence type="ECO:0000313" key="5">
    <source>
        <dbReference type="Proteomes" id="UP001630127"/>
    </source>
</evidence>
<keyword evidence="2" id="KW-0677">Repeat</keyword>
<gene>
    <name evidence="4" type="ORF">ACH5RR_036673</name>
</gene>
<protein>
    <recommendedName>
        <fullName evidence="6">Pentatricopeptide repeat-containing protein</fullName>
    </recommendedName>
</protein>
<evidence type="ECO:0000256" key="2">
    <source>
        <dbReference type="ARBA" id="ARBA00022737"/>
    </source>
</evidence>
<dbReference type="EMBL" id="JBJUIK010000015">
    <property type="protein sequence ID" value="KAL3502224.1"/>
    <property type="molecule type" value="Genomic_DNA"/>
</dbReference>
<sequence>MKLSSTSGKLRERCYGGSFILPCLISSFLSIREVKMAEELLEEAEIKKMLRDPALFLKLVLMYVEEEYLERTLDVIVVMNRVKIRVSDCILCAIVKGFSRKRGLNAAAKIYEDLIFQGCEPGQVTYASIQNIYFRLGLYSKAEMIFSEMEAKGFDKCVVAYSSMVAMYGKTGRVGDAMRLVAKMKERGCEPNVWIYNSPLDMHARALNLRQVEKIWKEMK</sequence>
<dbReference type="AlphaFoldDB" id="A0ABD2Y7H8"/>
<comment type="similarity">
    <text evidence="1">Belongs to the PPR family. P subfamily.</text>
</comment>
<reference evidence="4 5" key="1">
    <citation type="submission" date="2024-11" db="EMBL/GenBank/DDBJ databases">
        <title>A near-complete genome assembly of Cinchona calisaya.</title>
        <authorList>
            <person name="Lian D.C."/>
            <person name="Zhao X.W."/>
            <person name="Wei L."/>
        </authorList>
    </citation>
    <scope>NUCLEOTIDE SEQUENCE [LARGE SCALE GENOMIC DNA]</scope>
    <source>
        <tissue evidence="4">Nenye</tissue>
    </source>
</reference>
<dbReference type="InterPro" id="IPR002885">
    <property type="entry name" value="PPR_rpt"/>
</dbReference>
<evidence type="ECO:0000256" key="1">
    <source>
        <dbReference type="ARBA" id="ARBA00007626"/>
    </source>
</evidence>
<dbReference type="PROSITE" id="PS51375">
    <property type="entry name" value="PPR"/>
    <property type="match status" value="2"/>
</dbReference>
<comment type="caution">
    <text evidence="4">The sequence shown here is derived from an EMBL/GenBank/DDBJ whole genome shotgun (WGS) entry which is preliminary data.</text>
</comment>
<proteinExistence type="inferred from homology"/>
<dbReference type="Gene3D" id="1.25.40.10">
    <property type="entry name" value="Tetratricopeptide repeat domain"/>
    <property type="match status" value="1"/>
</dbReference>
<name>A0ABD2Y7H8_9GENT</name>
<dbReference type="PANTHER" id="PTHR47447:SF21">
    <property type="entry name" value="PENTACOTRIPEPTIDE-REPEAT REGION OF PRORP DOMAIN-CONTAINING PROTEIN"/>
    <property type="match status" value="1"/>
</dbReference>
<feature type="repeat" description="PPR" evidence="3">
    <location>
        <begin position="122"/>
        <end position="156"/>
    </location>
</feature>
<accession>A0ABD2Y7H8</accession>
<keyword evidence="5" id="KW-1185">Reference proteome</keyword>
<dbReference type="Pfam" id="PF01535">
    <property type="entry name" value="PPR"/>
    <property type="match status" value="1"/>
</dbReference>
<dbReference type="PANTHER" id="PTHR47447">
    <property type="entry name" value="OS03G0856100 PROTEIN"/>
    <property type="match status" value="1"/>
</dbReference>
<dbReference type="InterPro" id="IPR011990">
    <property type="entry name" value="TPR-like_helical_dom_sf"/>
</dbReference>
<dbReference type="Proteomes" id="UP001630127">
    <property type="component" value="Unassembled WGS sequence"/>
</dbReference>
<organism evidence="4 5">
    <name type="scientific">Cinchona calisaya</name>
    <dbReference type="NCBI Taxonomy" id="153742"/>
    <lineage>
        <taxon>Eukaryota</taxon>
        <taxon>Viridiplantae</taxon>
        <taxon>Streptophyta</taxon>
        <taxon>Embryophyta</taxon>
        <taxon>Tracheophyta</taxon>
        <taxon>Spermatophyta</taxon>
        <taxon>Magnoliopsida</taxon>
        <taxon>eudicotyledons</taxon>
        <taxon>Gunneridae</taxon>
        <taxon>Pentapetalae</taxon>
        <taxon>asterids</taxon>
        <taxon>lamiids</taxon>
        <taxon>Gentianales</taxon>
        <taxon>Rubiaceae</taxon>
        <taxon>Cinchonoideae</taxon>
        <taxon>Cinchoneae</taxon>
        <taxon>Cinchona</taxon>
    </lineage>
</organism>
<feature type="repeat" description="PPR" evidence="3">
    <location>
        <begin position="157"/>
        <end position="191"/>
    </location>
</feature>
<dbReference type="Pfam" id="PF13041">
    <property type="entry name" value="PPR_2"/>
    <property type="match status" value="1"/>
</dbReference>
<evidence type="ECO:0008006" key="6">
    <source>
        <dbReference type="Google" id="ProtNLM"/>
    </source>
</evidence>
<evidence type="ECO:0000256" key="3">
    <source>
        <dbReference type="PROSITE-ProRule" id="PRU00708"/>
    </source>
</evidence>
<dbReference type="NCBIfam" id="TIGR00756">
    <property type="entry name" value="PPR"/>
    <property type="match status" value="2"/>
</dbReference>